<evidence type="ECO:0000256" key="1">
    <source>
        <dbReference type="ARBA" id="ARBA00001933"/>
    </source>
</evidence>
<evidence type="ECO:0000259" key="5">
    <source>
        <dbReference type="Pfam" id="PF00155"/>
    </source>
</evidence>
<dbReference type="SUPFAM" id="SSF53383">
    <property type="entry name" value="PLP-dependent transferases"/>
    <property type="match status" value="1"/>
</dbReference>
<evidence type="ECO:0000256" key="3">
    <source>
        <dbReference type="ARBA" id="ARBA00022679"/>
    </source>
</evidence>
<dbReference type="RefSeq" id="WP_145419112.1">
    <property type="nucleotide sequence ID" value="NZ_CP036526.1"/>
</dbReference>
<keyword evidence="7" id="KW-1185">Reference proteome</keyword>
<keyword evidence="4" id="KW-0663">Pyridoxal phosphate</keyword>
<dbReference type="NCBIfam" id="NF006967">
    <property type="entry name" value="PRK09440.1-5"/>
    <property type="match status" value="1"/>
</dbReference>
<reference evidence="6 7" key="1">
    <citation type="submission" date="2019-02" db="EMBL/GenBank/DDBJ databases">
        <title>Deep-cultivation of Planctomycetes and their phenomic and genomic characterization uncovers novel biology.</title>
        <authorList>
            <person name="Wiegand S."/>
            <person name="Jogler M."/>
            <person name="Boedeker C."/>
            <person name="Pinto D."/>
            <person name="Vollmers J."/>
            <person name="Rivas-Marin E."/>
            <person name="Kohn T."/>
            <person name="Peeters S.H."/>
            <person name="Heuer A."/>
            <person name="Rast P."/>
            <person name="Oberbeckmann S."/>
            <person name="Bunk B."/>
            <person name="Jeske O."/>
            <person name="Meyerdierks A."/>
            <person name="Storesund J.E."/>
            <person name="Kallscheuer N."/>
            <person name="Luecker S."/>
            <person name="Lage O.M."/>
            <person name="Pohl T."/>
            <person name="Merkel B.J."/>
            <person name="Hornburger P."/>
            <person name="Mueller R.-W."/>
            <person name="Bruemmer F."/>
            <person name="Labrenz M."/>
            <person name="Spormann A.M."/>
            <person name="Op den Camp H."/>
            <person name="Overmann J."/>
            <person name="Amann R."/>
            <person name="Jetten M.S.M."/>
            <person name="Mascher T."/>
            <person name="Medema M.H."/>
            <person name="Devos D.P."/>
            <person name="Kaster A.-K."/>
            <person name="Ovreas L."/>
            <person name="Rohde M."/>
            <person name="Galperin M.Y."/>
            <person name="Jogler C."/>
        </authorList>
    </citation>
    <scope>NUCLEOTIDE SEQUENCE [LARGE SCALE GENOMIC DNA]</scope>
    <source>
        <strain evidence="6 7">K23_9</strain>
    </source>
</reference>
<dbReference type="InterPro" id="IPR015424">
    <property type="entry name" value="PyrdxlP-dep_Trfase"/>
</dbReference>
<keyword evidence="2 6" id="KW-0032">Aminotransferase</keyword>
<dbReference type="PANTHER" id="PTHR42790:SF4">
    <property type="entry name" value="VALINE--PYRUVATE AMINOTRANSFERASE"/>
    <property type="match status" value="1"/>
</dbReference>
<accession>A0A517NVW9</accession>
<evidence type="ECO:0000256" key="4">
    <source>
        <dbReference type="ARBA" id="ARBA00022898"/>
    </source>
</evidence>
<dbReference type="GO" id="GO:0030170">
    <property type="term" value="F:pyridoxal phosphate binding"/>
    <property type="evidence" value="ECO:0007669"/>
    <property type="project" value="InterPro"/>
</dbReference>
<dbReference type="PANTHER" id="PTHR42790">
    <property type="entry name" value="AMINOTRANSFERASE"/>
    <property type="match status" value="1"/>
</dbReference>
<dbReference type="GO" id="GO:0009042">
    <property type="term" value="F:valine-pyruvate transaminase activity"/>
    <property type="evidence" value="ECO:0007669"/>
    <property type="project" value="UniProtKB-EC"/>
</dbReference>
<dbReference type="InterPro" id="IPR050859">
    <property type="entry name" value="Class-I_PLP-dep_aminotransf"/>
</dbReference>
<dbReference type="NCBIfam" id="NF006964">
    <property type="entry name" value="PRK09440.1-2"/>
    <property type="match status" value="1"/>
</dbReference>
<keyword evidence="6" id="KW-0670">Pyruvate</keyword>
<dbReference type="Pfam" id="PF00155">
    <property type="entry name" value="Aminotran_1_2"/>
    <property type="match status" value="1"/>
</dbReference>
<name>A0A517NVW9_9BACT</name>
<sequence>MTWELSNFGQHLCGGSGIGELMDDLGDALARGGDRICMLGGGQPSHIPAMDAIWKRRIQEMASTDGVLEQVLGDYEPPSGNLAFRQAVADLFSQQFGWPTTTDNIGVSAGGQTALFLLFNSLAGQMPDGRQKKILLPLVPEYIGYASQSVGGEMFCAVKPRIELTGDHEFKYRVDFDRLTVTDDVAAICVSRPTNPTGNVLTDDEISRLASLAEQHEIPLIIDNAYGAPFPGAIFTEATPIWNEHIILTLSLSKLGLPATRTGIVVARDEVIRSMSSMMSIVGLANTNIGQAITRPLIQSGEILKLSQEVIQPFYREKSLRTQQVVAEVFDDALPYRVHRSEGAFFLWMWFEGLPITSRELYQRLKARDVLVVPGSYFFFGVDESPWPHRDECIRVSFTMPDEVVADGLKIIAEEVARAYATA</sequence>
<dbReference type="OrthoDB" id="9813612at2"/>
<comment type="cofactor">
    <cofactor evidence="1">
        <name>pyridoxal 5'-phosphate</name>
        <dbReference type="ChEBI" id="CHEBI:597326"/>
    </cofactor>
</comment>
<dbReference type="EC" id="2.6.1.66" evidence="6"/>
<keyword evidence="3 6" id="KW-0808">Transferase</keyword>
<evidence type="ECO:0000256" key="2">
    <source>
        <dbReference type="ARBA" id="ARBA00022576"/>
    </source>
</evidence>
<evidence type="ECO:0000313" key="6">
    <source>
        <dbReference type="EMBL" id="QDT11236.1"/>
    </source>
</evidence>
<protein>
    <submittedName>
        <fullName evidence="6">Valine--pyruvate aminotransferase</fullName>
        <ecNumber evidence="6">2.6.1.66</ecNumber>
    </submittedName>
</protein>
<organism evidence="6 7">
    <name type="scientific">Stieleria marina</name>
    <dbReference type="NCBI Taxonomy" id="1930275"/>
    <lineage>
        <taxon>Bacteria</taxon>
        <taxon>Pseudomonadati</taxon>
        <taxon>Planctomycetota</taxon>
        <taxon>Planctomycetia</taxon>
        <taxon>Pirellulales</taxon>
        <taxon>Pirellulaceae</taxon>
        <taxon>Stieleria</taxon>
    </lineage>
</organism>
<proteinExistence type="predicted"/>
<dbReference type="InterPro" id="IPR004839">
    <property type="entry name" value="Aminotransferase_I/II_large"/>
</dbReference>
<dbReference type="CDD" id="cd00609">
    <property type="entry name" value="AAT_like"/>
    <property type="match status" value="1"/>
</dbReference>
<dbReference type="GO" id="GO:1901605">
    <property type="term" value="P:alpha-amino acid metabolic process"/>
    <property type="evidence" value="ECO:0007669"/>
    <property type="project" value="TreeGrafter"/>
</dbReference>
<evidence type="ECO:0000313" key="7">
    <source>
        <dbReference type="Proteomes" id="UP000319817"/>
    </source>
</evidence>
<dbReference type="Gene3D" id="3.40.640.10">
    <property type="entry name" value="Type I PLP-dependent aspartate aminotransferase-like (Major domain)"/>
    <property type="match status" value="1"/>
</dbReference>
<gene>
    <name evidence="6" type="primary">avtA</name>
    <name evidence="6" type="ORF">K239x_32300</name>
</gene>
<dbReference type="GO" id="GO:0005829">
    <property type="term" value="C:cytosol"/>
    <property type="evidence" value="ECO:0007669"/>
    <property type="project" value="TreeGrafter"/>
</dbReference>
<dbReference type="EMBL" id="CP036526">
    <property type="protein sequence ID" value="QDT11236.1"/>
    <property type="molecule type" value="Genomic_DNA"/>
</dbReference>
<dbReference type="Proteomes" id="UP000319817">
    <property type="component" value="Chromosome"/>
</dbReference>
<dbReference type="InterPro" id="IPR015421">
    <property type="entry name" value="PyrdxlP-dep_Trfase_major"/>
</dbReference>
<feature type="domain" description="Aminotransferase class I/classII large" evidence="5">
    <location>
        <begin position="71"/>
        <end position="409"/>
    </location>
</feature>
<dbReference type="AlphaFoldDB" id="A0A517NVW9"/>